<dbReference type="AlphaFoldDB" id="A0A9D1NJ09"/>
<comment type="cofactor">
    <cofactor evidence="3">
        <name>Zn(2+)</name>
        <dbReference type="ChEBI" id="CHEBI:29105"/>
    </cofactor>
    <text evidence="3">Binds 2 Zn(2+) ions per subunit. One is catalytic and the other provides a structural contribution.</text>
</comment>
<dbReference type="PROSITE" id="PS00806">
    <property type="entry name" value="ALDOLASE_CLASS_II_2"/>
    <property type="match status" value="1"/>
</dbReference>
<feature type="binding site" evidence="2">
    <location>
        <begin position="229"/>
        <end position="232"/>
    </location>
    <ligand>
        <name>dihydroxyacetone phosphate</name>
        <dbReference type="ChEBI" id="CHEBI:57642"/>
    </ligand>
</feature>
<evidence type="ECO:0000256" key="2">
    <source>
        <dbReference type="PIRSR" id="PIRSR001359-2"/>
    </source>
</evidence>
<feature type="binding site" evidence="3">
    <location>
        <position position="135"/>
    </location>
    <ligand>
        <name>Zn(2+)</name>
        <dbReference type="ChEBI" id="CHEBI:29105"/>
        <label>2</label>
    </ligand>
</feature>
<feature type="binding site" evidence="3">
    <location>
        <position position="207"/>
    </location>
    <ligand>
        <name>Zn(2+)</name>
        <dbReference type="ChEBI" id="CHEBI:29105"/>
        <label>1</label>
        <note>catalytic</note>
    </ligand>
</feature>
<reference evidence="4" key="2">
    <citation type="journal article" date="2021" name="PeerJ">
        <title>Extensive microbial diversity within the chicken gut microbiome revealed by metagenomics and culture.</title>
        <authorList>
            <person name="Gilroy R."/>
            <person name="Ravi A."/>
            <person name="Getino M."/>
            <person name="Pursley I."/>
            <person name="Horton D.L."/>
            <person name="Alikhan N.F."/>
            <person name="Baker D."/>
            <person name="Gharbi K."/>
            <person name="Hall N."/>
            <person name="Watson M."/>
            <person name="Adriaenssens E.M."/>
            <person name="Foster-Nyarko E."/>
            <person name="Jarju S."/>
            <person name="Secka A."/>
            <person name="Antonio M."/>
            <person name="Oren A."/>
            <person name="Chaudhuri R.R."/>
            <person name="La Ragione R."/>
            <person name="Hildebrand F."/>
            <person name="Pallen M.J."/>
        </authorList>
    </citation>
    <scope>NUCLEOTIDE SEQUENCE</scope>
    <source>
        <strain evidence="4">4920</strain>
    </source>
</reference>
<evidence type="ECO:0000256" key="3">
    <source>
        <dbReference type="PIRSR" id="PIRSR001359-3"/>
    </source>
</evidence>
<dbReference type="InterPro" id="IPR013785">
    <property type="entry name" value="Aldolase_TIM"/>
</dbReference>
<proteinExistence type="predicted"/>
<dbReference type="InterPro" id="IPR050246">
    <property type="entry name" value="Class_II_FBP_aldolase"/>
</dbReference>
<dbReference type="GO" id="GO:0008270">
    <property type="term" value="F:zinc ion binding"/>
    <property type="evidence" value="ECO:0007669"/>
    <property type="project" value="InterPro"/>
</dbReference>
<evidence type="ECO:0000313" key="5">
    <source>
        <dbReference type="Proteomes" id="UP000886743"/>
    </source>
</evidence>
<organism evidence="4 5">
    <name type="scientific">Candidatus Aphodoplasma excrementigallinarum</name>
    <dbReference type="NCBI Taxonomy" id="2840673"/>
    <lineage>
        <taxon>Bacteria</taxon>
        <taxon>Bacillati</taxon>
        <taxon>Bacillota</taxon>
        <taxon>Clostridia</taxon>
        <taxon>Eubacteriales</taxon>
        <taxon>Candidatus Aphodoplasma</taxon>
    </lineage>
</organism>
<protein>
    <submittedName>
        <fullName evidence="4">Class II fructose-bisphosphate aldolase</fullName>
    </submittedName>
</protein>
<dbReference type="PANTHER" id="PTHR30304:SF0">
    <property type="entry name" value="D-TAGATOSE-1,6-BISPHOSPHATE ALDOLASE SUBUNIT GATY-RELATED"/>
    <property type="match status" value="1"/>
</dbReference>
<feature type="active site" description="Proton donor" evidence="1">
    <location>
        <position position="83"/>
    </location>
</feature>
<reference evidence="4" key="1">
    <citation type="submission" date="2020-10" db="EMBL/GenBank/DDBJ databases">
        <authorList>
            <person name="Gilroy R."/>
        </authorList>
    </citation>
    <scope>NUCLEOTIDE SEQUENCE</scope>
    <source>
        <strain evidence="4">4920</strain>
    </source>
</reference>
<dbReference type="Pfam" id="PF01116">
    <property type="entry name" value="F_bP_aldolase"/>
    <property type="match status" value="1"/>
</dbReference>
<keyword evidence="3" id="KW-0862">Zinc</keyword>
<feature type="binding site" evidence="3">
    <location>
        <position position="105"/>
    </location>
    <ligand>
        <name>Zn(2+)</name>
        <dbReference type="ChEBI" id="CHEBI:29105"/>
        <label>2</label>
    </ligand>
</feature>
<dbReference type="GO" id="GO:0009025">
    <property type="term" value="F:tagatose-bisphosphate aldolase activity"/>
    <property type="evidence" value="ECO:0007669"/>
    <property type="project" value="TreeGrafter"/>
</dbReference>
<feature type="binding site" evidence="3">
    <location>
        <position position="179"/>
    </location>
    <ligand>
        <name>Zn(2+)</name>
        <dbReference type="ChEBI" id="CHEBI:29105"/>
        <label>1</label>
        <note>catalytic</note>
    </ligand>
</feature>
<accession>A0A9D1NJ09</accession>
<feature type="binding site" evidence="2">
    <location>
        <begin position="208"/>
        <end position="210"/>
    </location>
    <ligand>
        <name>dihydroxyacetone phosphate</name>
        <dbReference type="ChEBI" id="CHEBI:57642"/>
    </ligand>
</feature>
<keyword evidence="3" id="KW-0479">Metal-binding</keyword>
<gene>
    <name evidence="4" type="ORF">IAC74_07655</name>
</gene>
<evidence type="ECO:0000313" key="4">
    <source>
        <dbReference type="EMBL" id="HIV03436.1"/>
    </source>
</evidence>
<dbReference type="EMBL" id="DVOF01000232">
    <property type="protein sequence ID" value="HIV03436.1"/>
    <property type="molecule type" value="Genomic_DNA"/>
</dbReference>
<comment type="caution">
    <text evidence="4">The sequence shown here is derived from an EMBL/GenBank/DDBJ whole genome shotgun (WGS) entry which is preliminary data.</text>
</comment>
<evidence type="ECO:0000256" key="1">
    <source>
        <dbReference type="PIRSR" id="PIRSR001359-1"/>
    </source>
</evidence>
<dbReference type="InterPro" id="IPR000771">
    <property type="entry name" value="FBA_II"/>
</dbReference>
<feature type="binding site" evidence="3">
    <location>
        <position position="84"/>
    </location>
    <ligand>
        <name>Zn(2+)</name>
        <dbReference type="ChEBI" id="CHEBI:29105"/>
        <label>1</label>
        <note>catalytic</note>
    </ligand>
</feature>
<dbReference type="GO" id="GO:0005829">
    <property type="term" value="C:cytosol"/>
    <property type="evidence" value="ECO:0007669"/>
    <property type="project" value="TreeGrafter"/>
</dbReference>
<name>A0A9D1NJ09_9FIRM</name>
<feature type="binding site" evidence="2">
    <location>
        <position position="180"/>
    </location>
    <ligand>
        <name>dihydroxyacetone phosphate</name>
        <dbReference type="ChEBI" id="CHEBI:57642"/>
    </ligand>
</feature>
<dbReference type="SUPFAM" id="SSF51569">
    <property type="entry name" value="Aldolase"/>
    <property type="match status" value="1"/>
</dbReference>
<dbReference type="GO" id="GO:0005975">
    <property type="term" value="P:carbohydrate metabolic process"/>
    <property type="evidence" value="ECO:0007669"/>
    <property type="project" value="InterPro"/>
</dbReference>
<sequence>MLIGLKEILKLAEARKCAIGAFNTPNLASIRAVLAAAERLNEPVILMHAQVHEEMGLCKMDEIAPIMLLMADKAAVPVCVHLDHGTDLGYIKRGLDLGICSVMYDGSELPNELNYANTAIVVEMARRYGAAVEAEIGSMGARESGGESGESIYTDPEEAGAFARKTGIDALACAFGTAHGIYLKQPKLDFARLNEIKSRVDVPLVMHGGSGVKCEDYKKVIALGIRKINYYTYMAKAGGTAAAALADKTFFHDVEAAAVKAMTDDAAKAIEIFAN</sequence>
<dbReference type="Proteomes" id="UP000886743">
    <property type="component" value="Unassembled WGS sequence"/>
</dbReference>
<dbReference type="PIRSF" id="PIRSF001359">
    <property type="entry name" value="F_bP_aldolase_II"/>
    <property type="match status" value="1"/>
</dbReference>
<dbReference type="Gene3D" id="3.20.20.70">
    <property type="entry name" value="Aldolase class I"/>
    <property type="match status" value="1"/>
</dbReference>
<dbReference type="PANTHER" id="PTHR30304">
    <property type="entry name" value="D-TAGATOSE-1,6-BISPHOSPHATE ALDOLASE"/>
    <property type="match status" value="1"/>
</dbReference>